<dbReference type="AlphaFoldDB" id="A0A816MY82"/>
<dbReference type="Proteomes" id="UP000663887">
    <property type="component" value="Unassembled WGS sequence"/>
</dbReference>
<name>A0A816MY82_9BILA</name>
<accession>A0A816MY82</accession>
<dbReference type="Proteomes" id="UP000663856">
    <property type="component" value="Unassembled WGS sequence"/>
</dbReference>
<evidence type="ECO:0000313" key="1">
    <source>
        <dbReference type="EMBL" id="CAF2029942.1"/>
    </source>
</evidence>
<dbReference type="Proteomes" id="UP000663824">
    <property type="component" value="Unassembled WGS sequence"/>
</dbReference>
<proteinExistence type="predicted"/>
<evidence type="ECO:0000313" key="3">
    <source>
        <dbReference type="EMBL" id="CAF2239326.1"/>
    </source>
</evidence>
<reference evidence="1" key="1">
    <citation type="submission" date="2021-02" db="EMBL/GenBank/DDBJ databases">
        <authorList>
            <person name="Nowell W R."/>
        </authorList>
    </citation>
    <scope>NUCLEOTIDE SEQUENCE</scope>
</reference>
<organism evidence="1 4">
    <name type="scientific">Rotaria magnacalcarata</name>
    <dbReference type="NCBI Taxonomy" id="392030"/>
    <lineage>
        <taxon>Eukaryota</taxon>
        <taxon>Metazoa</taxon>
        <taxon>Spiralia</taxon>
        <taxon>Gnathifera</taxon>
        <taxon>Rotifera</taxon>
        <taxon>Eurotatoria</taxon>
        <taxon>Bdelloidea</taxon>
        <taxon>Philodinida</taxon>
        <taxon>Philodinidae</taxon>
        <taxon>Rotaria</taxon>
    </lineage>
</organism>
<dbReference type="EMBL" id="CAJNRE010011774">
    <property type="protein sequence ID" value="CAF2104721.1"/>
    <property type="molecule type" value="Genomic_DNA"/>
</dbReference>
<gene>
    <name evidence="2" type="ORF">MBJ925_LOCUS23060</name>
    <name evidence="3" type="ORF">WKI299_LOCUS36430</name>
    <name evidence="1" type="ORF">XDN619_LOCUS4939</name>
</gene>
<comment type="caution">
    <text evidence="1">The sequence shown here is derived from an EMBL/GenBank/DDBJ whole genome shotgun (WGS) entry which is preliminary data.</text>
</comment>
<sequence>MSDILTSYSSCVYGDRNESDHLGEFLTKLARFGIDQCTDFVNLIVNKQRSFQNLSTIDHQSKTYQDQQTDLNDLLSEIKILENEFYNILLILYSSDDKNKQILFTKLQSYLSNFVEINLRFKSLENSTKEIHSNMANDVKQSINAGELLIEKSNQSLSKITCTSNKSSIVLSSSFFSNDDIDNNIDVGKNWKFANIIHTRFQMSLIASSSENIICYDNRNHFLNLLRSDGHYQQNLKWKYEPIVDLHWCSFMDRFIAVCHDSIYSIQDDRSKLFSKDAIIINKVLSLEKFHSAQIACSENKILLYTIFQQKSAIQIYDRQLINEKTFHSSIYKQLPINSNSFCCTNTLIGLTQKDEILISYFPYITPKKVSLLLFDMDTFGLSYSIDLNNCSTIYTMKCLKKYNIFFGLSDEKILWIIKINNDETIQLTKKTLYTDQTEMCVINDRDLLLINVNTSHAIQLVKYRNIKQ</sequence>
<dbReference type="EMBL" id="CAJNRG010001236">
    <property type="protein sequence ID" value="CAF2029942.1"/>
    <property type="molecule type" value="Genomic_DNA"/>
</dbReference>
<protein>
    <submittedName>
        <fullName evidence="1">Uncharacterized protein</fullName>
    </submittedName>
</protein>
<evidence type="ECO:0000313" key="2">
    <source>
        <dbReference type="EMBL" id="CAF2104721.1"/>
    </source>
</evidence>
<dbReference type="EMBL" id="CAJNRF010017778">
    <property type="protein sequence ID" value="CAF2239326.1"/>
    <property type="molecule type" value="Genomic_DNA"/>
</dbReference>
<evidence type="ECO:0000313" key="4">
    <source>
        <dbReference type="Proteomes" id="UP000663887"/>
    </source>
</evidence>